<name>A0A7M2RJ15_9FIRM</name>
<keyword evidence="7" id="KW-1185">Reference proteome</keyword>
<evidence type="ECO:0000313" key="6">
    <source>
        <dbReference type="EMBL" id="QOV20061.1"/>
    </source>
</evidence>
<dbReference type="InterPro" id="IPR018060">
    <property type="entry name" value="HTH_AraC"/>
</dbReference>
<dbReference type="Proteomes" id="UP000593601">
    <property type="component" value="Chromosome"/>
</dbReference>
<evidence type="ECO:0000259" key="5">
    <source>
        <dbReference type="PROSITE" id="PS01124"/>
    </source>
</evidence>
<accession>A0A7M2RJ15</accession>
<keyword evidence="1" id="KW-0963">Cytoplasm</keyword>
<dbReference type="KEGG" id="bliq:INP51_03670"/>
<proteinExistence type="predicted"/>
<dbReference type="InterPro" id="IPR037923">
    <property type="entry name" value="HTH-like"/>
</dbReference>
<evidence type="ECO:0000256" key="3">
    <source>
        <dbReference type="ARBA" id="ARBA00023125"/>
    </source>
</evidence>
<dbReference type="PROSITE" id="PS01124">
    <property type="entry name" value="HTH_ARAC_FAMILY_2"/>
    <property type="match status" value="1"/>
</dbReference>
<reference evidence="6 7" key="1">
    <citation type="submission" date="2020-10" db="EMBL/GenBank/DDBJ databases">
        <title>Blautia liquoris sp.nov., isolated from the mud in a fermentation cellar used for the production of Chinese strong-flavoured liquor.</title>
        <authorList>
            <person name="Lu L."/>
        </authorList>
    </citation>
    <scope>NUCLEOTIDE SEQUENCE [LARGE SCALE GENOMIC DNA]</scope>
    <source>
        <strain evidence="6 7">LZLJ-3</strain>
    </source>
</reference>
<dbReference type="GO" id="GO:0043565">
    <property type="term" value="F:sequence-specific DNA binding"/>
    <property type="evidence" value="ECO:0007669"/>
    <property type="project" value="InterPro"/>
</dbReference>
<dbReference type="PANTHER" id="PTHR46796:SF13">
    <property type="entry name" value="HTH-TYPE TRANSCRIPTIONAL ACTIVATOR RHAS"/>
    <property type="match status" value="1"/>
</dbReference>
<protein>
    <submittedName>
        <fullName evidence="6">Helix-turn-helix transcriptional regulator</fullName>
    </submittedName>
</protein>
<keyword evidence="3" id="KW-0238">DNA-binding</keyword>
<dbReference type="SUPFAM" id="SSF46689">
    <property type="entry name" value="Homeodomain-like"/>
    <property type="match status" value="1"/>
</dbReference>
<evidence type="ECO:0000256" key="2">
    <source>
        <dbReference type="ARBA" id="ARBA00023015"/>
    </source>
</evidence>
<keyword evidence="2" id="KW-0805">Transcription regulation</keyword>
<dbReference type="InterPro" id="IPR020449">
    <property type="entry name" value="Tscrpt_reg_AraC-type_HTH"/>
</dbReference>
<dbReference type="InterPro" id="IPR009057">
    <property type="entry name" value="Homeodomain-like_sf"/>
</dbReference>
<dbReference type="PRINTS" id="PR00032">
    <property type="entry name" value="HTHARAC"/>
</dbReference>
<dbReference type="AlphaFoldDB" id="A0A7M2RJ15"/>
<dbReference type="InterPro" id="IPR050204">
    <property type="entry name" value="AraC_XylS_family_regulators"/>
</dbReference>
<keyword evidence="4" id="KW-0804">Transcription</keyword>
<evidence type="ECO:0000256" key="4">
    <source>
        <dbReference type="ARBA" id="ARBA00023163"/>
    </source>
</evidence>
<feature type="domain" description="HTH araC/xylS-type" evidence="5">
    <location>
        <begin position="159"/>
        <end position="257"/>
    </location>
</feature>
<dbReference type="SUPFAM" id="SSF51215">
    <property type="entry name" value="Regulatory protein AraC"/>
    <property type="match status" value="1"/>
</dbReference>
<dbReference type="Gene3D" id="1.10.10.60">
    <property type="entry name" value="Homeodomain-like"/>
    <property type="match status" value="1"/>
</dbReference>
<dbReference type="Pfam" id="PF12833">
    <property type="entry name" value="HTH_18"/>
    <property type="match status" value="1"/>
</dbReference>
<dbReference type="GO" id="GO:0003700">
    <property type="term" value="F:DNA-binding transcription factor activity"/>
    <property type="evidence" value="ECO:0007669"/>
    <property type="project" value="InterPro"/>
</dbReference>
<dbReference type="PANTHER" id="PTHR46796">
    <property type="entry name" value="HTH-TYPE TRANSCRIPTIONAL ACTIVATOR RHAS-RELATED"/>
    <property type="match status" value="1"/>
</dbReference>
<evidence type="ECO:0000313" key="7">
    <source>
        <dbReference type="Proteomes" id="UP000593601"/>
    </source>
</evidence>
<evidence type="ECO:0000256" key="1">
    <source>
        <dbReference type="ARBA" id="ARBA00022490"/>
    </source>
</evidence>
<sequence>MISIDYCGYHTHNPDCELIYRPSGTASYLFLLVLAPMTFRFPGRSALKVRSGACILYSPGQYQNYRADKEFFNSYVHFSCDRKIVDQYDIRLNDILYPYNTDELNWLLKQIYQEFLSQMTFSETMMELYIRQLLILLHRGQCQESVPTKQHQNIYPQLLALRGQMLGNCEQNWTIEQLCKILHIGKSQLYIYYQDFFHCSPKEELIQARFSKAKYLMSNDAVTIKQAALESGFQNINHFNRLFKSQFGCTPGEYRKAALHSS</sequence>
<dbReference type="SMART" id="SM00342">
    <property type="entry name" value="HTH_ARAC"/>
    <property type="match status" value="1"/>
</dbReference>
<gene>
    <name evidence="6" type="ORF">INP51_03670</name>
</gene>
<organism evidence="6 7">
    <name type="scientific">Blautia liquoris</name>
    <dbReference type="NCBI Taxonomy" id="2779518"/>
    <lineage>
        <taxon>Bacteria</taxon>
        <taxon>Bacillati</taxon>
        <taxon>Bacillota</taxon>
        <taxon>Clostridia</taxon>
        <taxon>Lachnospirales</taxon>
        <taxon>Lachnospiraceae</taxon>
        <taxon>Blautia</taxon>
    </lineage>
</organism>
<dbReference type="RefSeq" id="WP_193736381.1">
    <property type="nucleotide sequence ID" value="NZ_CP063304.1"/>
</dbReference>
<dbReference type="EMBL" id="CP063304">
    <property type="protein sequence ID" value="QOV20061.1"/>
    <property type="molecule type" value="Genomic_DNA"/>
</dbReference>